<dbReference type="AlphaFoldDB" id="A0A2T0SUG4"/>
<proteinExistence type="predicted"/>
<keyword evidence="3" id="KW-1185">Reference proteome</keyword>
<dbReference type="Proteomes" id="UP000238375">
    <property type="component" value="Unassembled WGS sequence"/>
</dbReference>
<keyword evidence="1" id="KW-0808">Transferase</keyword>
<reference evidence="2 3" key="1">
    <citation type="submission" date="2018-03" db="EMBL/GenBank/DDBJ databases">
        <title>Genomic Encyclopedia of Archaeal and Bacterial Type Strains, Phase II (KMG-II): from individual species to whole genera.</title>
        <authorList>
            <person name="Goeker M."/>
        </authorList>
    </citation>
    <scope>NUCLEOTIDE SEQUENCE [LARGE SCALE GENOMIC DNA]</scope>
    <source>
        <strain evidence="2 3">DSM 28354</strain>
    </source>
</reference>
<comment type="caution">
    <text evidence="2">The sequence shown here is derived from an EMBL/GenBank/DDBJ whole genome shotgun (WGS) entry which is preliminary data.</text>
</comment>
<evidence type="ECO:0000313" key="2">
    <source>
        <dbReference type="EMBL" id="PRY37040.1"/>
    </source>
</evidence>
<dbReference type="SUPFAM" id="SSF52467">
    <property type="entry name" value="DHS-like NAD/FAD-binding domain"/>
    <property type="match status" value="1"/>
</dbReference>
<sequence>MDNGKKFLSDIGIIQKARDTKKLVVFVGSGVSVNSNIPNWGDMLEEIKRDIGIDRSDTEDALQIAQIYFNERKQKEYIDKIRATLHHKKKKYNPIDEAIFDLQPEHILTTNYDDLLEQVIKNRALPFSVVKKDNDFPYVANSNLLVKIHGDLDEDDFVLKEDDYIDYEFNHPLFEAFIKSIFSTKVVLFVGYSFSDINLKLILQKVRNILGKNYQNSYLITHSSYSSFKVNYLREKGVNVLSYKDNENYINLYLGGDNARKIDFRKSSSSLNITGQNLLSILTFLNVYNRFEEDLREYDYIKQMKMSL</sequence>
<evidence type="ECO:0000313" key="3">
    <source>
        <dbReference type="Proteomes" id="UP000238375"/>
    </source>
</evidence>
<evidence type="ECO:0000256" key="1">
    <source>
        <dbReference type="ARBA" id="ARBA00022679"/>
    </source>
</evidence>
<dbReference type="InterPro" id="IPR029035">
    <property type="entry name" value="DHS-like_NAD/FAD-binding_dom"/>
</dbReference>
<gene>
    <name evidence="2" type="ORF">CLV58_11178</name>
</gene>
<dbReference type="Gene3D" id="3.30.1600.10">
    <property type="entry name" value="SIR2/SIRT2 'Small Domain"/>
    <property type="match status" value="1"/>
</dbReference>
<dbReference type="InterPro" id="IPR026591">
    <property type="entry name" value="Sirtuin_cat_small_dom_sf"/>
</dbReference>
<dbReference type="GO" id="GO:0016740">
    <property type="term" value="F:transferase activity"/>
    <property type="evidence" value="ECO:0007669"/>
    <property type="project" value="UniProtKB-KW"/>
</dbReference>
<organism evidence="2 3">
    <name type="scientific">Spirosoma oryzae</name>
    <dbReference type="NCBI Taxonomy" id="1469603"/>
    <lineage>
        <taxon>Bacteria</taxon>
        <taxon>Pseudomonadati</taxon>
        <taxon>Bacteroidota</taxon>
        <taxon>Cytophagia</taxon>
        <taxon>Cytophagales</taxon>
        <taxon>Cytophagaceae</taxon>
        <taxon>Spirosoma</taxon>
    </lineage>
</organism>
<dbReference type="OrthoDB" id="1688888at2"/>
<protein>
    <submittedName>
        <fullName evidence="2">SIR2-like protein</fullName>
    </submittedName>
</protein>
<dbReference type="Pfam" id="PF13289">
    <property type="entry name" value="SIR2_2"/>
    <property type="match status" value="1"/>
</dbReference>
<dbReference type="Gene3D" id="3.40.50.1220">
    <property type="entry name" value="TPP-binding domain"/>
    <property type="match status" value="1"/>
</dbReference>
<dbReference type="RefSeq" id="WP_106138520.1">
    <property type="nucleotide sequence ID" value="NZ_PVTE01000011.1"/>
</dbReference>
<accession>A0A2T0SUG4</accession>
<name>A0A2T0SUG4_9BACT</name>
<dbReference type="EMBL" id="PVTE01000011">
    <property type="protein sequence ID" value="PRY37040.1"/>
    <property type="molecule type" value="Genomic_DNA"/>
</dbReference>